<accession>A0A5E4R4P0</accession>
<dbReference type="PANTHER" id="PTHR33327">
    <property type="entry name" value="ENDONUCLEASE"/>
    <property type="match status" value="1"/>
</dbReference>
<reference evidence="3 4" key="1">
    <citation type="submission" date="2017-07" db="EMBL/GenBank/DDBJ databases">
        <authorList>
            <person name="Talla V."/>
            <person name="Backstrom N."/>
        </authorList>
    </citation>
    <scope>NUCLEOTIDE SEQUENCE [LARGE SCALE GENOMIC DNA]</scope>
</reference>
<keyword evidence="2" id="KW-1133">Transmembrane helix</keyword>
<feature type="transmembrane region" description="Helical" evidence="2">
    <location>
        <begin position="276"/>
        <end position="296"/>
    </location>
</feature>
<dbReference type="InterPro" id="IPR022048">
    <property type="entry name" value="Envelope_fusion-like"/>
</dbReference>
<sequence>MNIISGQLQGDLVLPTDGSNIIPLYKLLRVAARITEKCLIAEVKVPILNNEIFELDKIISIPKKKSERYYQLISKYPYIGSNIHKDSLVFLSELDLQACRHLSTEKVLCFLHRPIYNTKIKQSICDVNIVDGGADLPLCKSEVSNCKESWTKLHADNEWLFTCCEQCIIRLICPSGITSQVLIGSGVIRLGPVCTLKGNDFIIYSHNYYYNKLNINQRLETPKLSVLNNIINTSSINIPKEEPNEKEWKALRTQLSELKEQSNSELRVHDIHHYSLGYSIVGLIVITGGFIVFRWLRRRRQLAGEEVPHGKRDTANASTAAAGTGAQQSLSDVIVNVANKKVGTSTSDTSENVPNKVRNAVDITKTGARVDGVRRVRNQRVVLTCASREEVEFVTTRLKSNLELFYEEKSKKTSFTFPRGRGSAFAGLHLPTQKNEPWEEKTSTALKIEESENCQLQKLLSEIYLGDEKPSQLLRCMRALARTKIPDETLSIMSQGHLPAAVRSVLAVTDVKDLENLPAIADKTMENTRPLHVAEVNNVWVWLLDSLPPRLI</sequence>
<feature type="region of interest" description="Disordered" evidence="1">
    <location>
        <begin position="304"/>
        <end position="324"/>
    </location>
</feature>
<gene>
    <name evidence="3" type="ORF">LSINAPIS_LOCUS14022</name>
</gene>
<dbReference type="EMBL" id="FZQP02006844">
    <property type="protein sequence ID" value="VVD04218.1"/>
    <property type="molecule type" value="Genomic_DNA"/>
</dbReference>
<keyword evidence="4" id="KW-1185">Reference proteome</keyword>
<dbReference type="Pfam" id="PF12259">
    <property type="entry name" value="Baculo_F"/>
    <property type="match status" value="1"/>
</dbReference>
<name>A0A5E4R4P0_9NEOP</name>
<evidence type="ECO:0000313" key="3">
    <source>
        <dbReference type="EMBL" id="VVD04218.1"/>
    </source>
</evidence>
<keyword evidence="2" id="KW-0812">Transmembrane</keyword>
<feature type="compositionally biased region" description="Basic and acidic residues" evidence="1">
    <location>
        <begin position="304"/>
        <end position="314"/>
    </location>
</feature>
<dbReference type="Proteomes" id="UP000324832">
    <property type="component" value="Unassembled WGS sequence"/>
</dbReference>
<dbReference type="AlphaFoldDB" id="A0A5E4R4P0"/>
<protein>
    <submittedName>
        <fullName evidence="3">Uncharacterized protein</fullName>
    </submittedName>
</protein>
<evidence type="ECO:0000256" key="2">
    <source>
        <dbReference type="SAM" id="Phobius"/>
    </source>
</evidence>
<keyword evidence="2" id="KW-0472">Membrane</keyword>
<organism evidence="3 4">
    <name type="scientific">Leptidea sinapis</name>
    <dbReference type="NCBI Taxonomy" id="189913"/>
    <lineage>
        <taxon>Eukaryota</taxon>
        <taxon>Metazoa</taxon>
        <taxon>Ecdysozoa</taxon>
        <taxon>Arthropoda</taxon>
        <taxon>Hexapoda</taxon>
        <taxon>Insecta</taxon>
        <taxon>Pterygota</taxon>
        <taxon>Neoptera</taxon>
        <taxon>Endopterygota</taxon>
        <taxon>Lepidoptera</taxon>
        <taxon>Glossata</taxon>
        <taxon>Ditrysia</taxon>
        <taxon>Papilionoidea</taxon>
        <taxon>Pieridae</taxon>
        <taxon>Dismorphiinae</taxon>
        <taxon>Leptidea</taxon>
    </lineage>
</organism>
<dbReference type="PANTHER" id="PTHR33327:SF3">
    <property type="entry name" value="RNA-DIRECTED DNA POLYMERASE"/>
    <property type="match status" value="1"/>
</dbReference>
<evidence type="ECO:0000256" key="1">
    <source>
        <dbReference type="SAM" id="MobiDB-lite"/>
    </source>
</evidence>
<proteinExistence type="predicted"/>
<evidence type="ECO:0000313" key="4">
    <source>
        <dbReference type="Proteomes" id="UP000324832"/>
    </source>
</evidence>